<evidence type="ECO:0000313" key="2">
    <source>
        <dbReference type="EMBL" id="ACB93821.1"/>
    </source>
</evidence>
<dbReference type="Proteomes" id="UP000001695">
    <property type="component" value="Chromosome"/>
</dbReference>
<reference evidence="3" key="1">
    <citation type="submission" date="2008-03" db="EMBL/GenBank/DDBJ databases">
        <title>Complete sequence of chromosome of Beijerinckia indica subsp. indica ATCC 9039.</title>
        <authorList>
            <consortium name="US DOE Joint Genome Institute"/>
            <person name="Copeland A."/>
            <person name="Lucas S."/>
            <person name="Lapidus A."/>
            <person name="Glavina del Rio T."/>
            <person name="Dalin E."/>
            <person name="Tice H."/>
            <person name="Bruce D."/>
            <person name="Goodwin L."/>
            <person name="Pitluck S."/>
            <person name="LaButti K."/>
            <person name="Schmutz J."/>
            <person name="Larimer F."/>
            <person name="Land M."/>
            <person name="Hauser L."/>
            <person name="Kyrpides N."/>
            <person name="Mikhailova N."/>
            <person name="Dunfield P.F."/>
            <person name="Dedysh S.N."/>
            <person name="Liesack W."/>
            <person name="Saw J.H."/>
            <person name="Alam M."/>
            <person name="Chen Y."/>
            <person name="Murrell J.C."/>
            <person name="Richardson P."/>
        </authorList>
    </citation>
    <scope>NUCLEOTIDE SEQUENCE [LARGE SCALE GENOMIC DNA]</scope>
    <source>
        <strain evidence="3">ATCC 9039 / DSM 1715 / NCIMB 8712</strain>
    </source>
</reference>
<name>B2IBU9_BEII9</name>
<dbReference type="HOGENOM" id="CLU_2697308_0_0_5"/>
<organism evidence="2 3">
    <name type="scientific">Beijerinckia indica subsp. indica (strain ATCC 9039 / DSM 1715 / NCIMB 8712)</name>
    <dbReference type="NCBI Taxonomy" id="395963"/>
    <lineage>
        <taxon>Bacteria</taxon>
        <taxon>Pseudomonadati</taxon>
        <taxon>Pseudomonadota</taxon>
        <taxon>Alphaproteobacteria</taxon>
        <taxon>Hyphomicrobiales</taxon>
        <taxon>Beijerinckiaceae</taxon>
        <taxon>Beijerinckia</taxon>
    </lineage>
</organism>
<protein>
    <submittedName>
        <fullName evidence="2">Uncharacterized protein</fullName>
    </submittedName>
</protein>
<evidence type="ECO:0000256" key="1">
    <source>
        <dbReference type="SAM" id="SignalP"/>
    </source>
</evidence>
<keyword evidence="1" id="KW-0732">Signal</keyword>
<dbReference type="EMBL" id="CP001016">
    <property type="protein sequence ID" value="ACB93821.1"/>
    <property type="molecule type" value="Genomic_DNA"/>
</dbReference>
<feature type="chain" id="PRO_5002776628" evidence="1">
    <location>
        <begin position="21"/>
        <end position="75"/>
    </location>
</feature>
<dbReference type="AlphaFoldDB" id="B2IBU9"/>
<keyword evidence="3" id="KW-1185">Reference proteome</keyword>
<accession>B2IBU9</accession>
<proteinExistence type="predicted"/>
<feature type="signal peptide" evidence="1">
    <location>
        <begin position="1"/>
        <end position="20"/>
    </location>
</feature>
<reference evidence="2 3" key="2">
    <citation type="journal article" date="2010" name="J. Bacteriol.">
        <title>Complete genome sequence of Beijerinckia indica subsp. indica.</title>
        <authorList>
            <person name="Tamas I."/>
            <person name="Dedysh S.N."/>
            <person name="Liesack W."/>
            <person name="Stott M.B."/>
            <person name="Alam M."/>
            <person name="Murrell J.C."/>
            <person name="Dunfield P.F."/>
        </authorList>
    </citation>
    <scope>NUCLEOTIDE SEQUENCE [LARGE SCALE GENOMIC DNA]</scope>
    <source>
        <strain evidence="3">ATCC 9039 / DSM 1715 / NCIMB 8712</strain>
    </source>
</reference>
<dbReference type="KEGG" id="bid:Bind_0163"/>
<sequence length="75" mass="7905">MIRLIAVASFALFAATSVQAMTPAPTPHPDAMITQVRLGCGPGSTLVNGVCVARSTIRQTRRCVRWSGGACALYQ</sequence>
<gene>
    <name evidence="2" type="ordered locus">Bind_0163</name>
</gene>
<evidence type="ECO:0000313" key="3">
    <source>
        <dbReference type="Proteomes" id="UP000001695"/>
    </source>
</evidence>